<evidence type="ECO:0000256" key="7">
    <source>
        <dbReference type="ARBA" id="ARBA00022801"/>
    </source>
</evidence>
<keyword evidence="10" id="KW-0234">DNA repair</keyword>
<evidence type="ECO:0000256" key="5">
    <source>
        <dbReference type="ARBA" id="ARBA00022763"/>
    </source>
</evidence>
<accession>A0A7W8D8B0</accession>
<evidence type="ECO:0000313" key="18">
    <source>
        <dbReference type="Proteomes" id="UP000521199"/>
    </source>
</evidence>
<evidence type="ECO:0000256" key="3">
    <source>
        <dbReference type="ARBA" id="ARBA00012720"/>
    </source>
</evidence>
<evidence type="ECO:0000256" key="11">
    <source>
        <dbReference type="ARBA" id="ARBA00023239"/>
    </source>
</evidence>
<dbReference type="SMART" id="SM00898">
    <property type="entry name" value="Fapy_DNA_glyco"/>
    <property type="match status" value="1"/>
</dbReference>
<dbReference type="Pfam" id="PF06831">
    <property type="entry name" value="H2TH"/>
    <property type="match status" value="1"/>
</dbReference>
<dbReference type="Proteomes" id="UP000521199">
    <property type="component" value="Unassembled WGS sequence"/>
</dbReference>
<protein>
    <recommendedName>
        <fullName evidence="3">DNA-(apurinic or apyrimidinic site) lyase</fullName>
        <ecNumber evidence="3">4.2.99.18</ecNumber>
    </recommendedName>
</protein>
<keyword evidence="4" id="KW-0479">Metal-binding</keyword>
<dbReference type="PANTHER" id="PTHR42697:SF1">
    <property type="entry name" value="ENDONUCLEASE 8"/>
    <property type="match status" value="1"/>
</dbReference>
<comment type="similarity">
    <text evidence="2">Belongs to the FPG family.</text>
</comment>
<evidence type="ECO:0000256" key="6">
    <source>
        <dbReference type="ARBA" id="ARBA00022771"/>
    </source>
</evidence>
<feature type="domain" description="FPG-type" evidence="15">
    <location>
        <begin position="232"/>
        <end position="266"/>
    </location>
</feature>
<evidence type="ECO:0000256" key="9">
    <source>
        <dbReference type="ARBA" id="ARBA00023125"/>
    </source>
</evidence>
<dbReference type="GO" id="GO:0003684">
    <property type="term" value="F:damaged DNA binding"/>
    <property type="evidence" value="ECO:0007669"/>
    <property type="project" value="InterPro"/>
</dbReference>
<sequence>MPEGPEIRRASDALAAAVIGRPLRSVHFAPPALQKYEDELVGQCIESITPHGKALLIRFEGGLTMYSHNQLYGIWKVAAAGKRPKTTRSLRVAFETDDKAILLYSATDISMWPTKDVHKHPFLAGLGPDVLDESLTSAEVAERLRAPRFAGRGLPALLLQQAFLAGMGNYLRSEVLFRAKIAPQQRPRDLGKRQITALSKALLVVPRESYRSRNKRGAHGAVTRTADAFRFRVFDRAGLPCEVCDTAIKREELASRRLYWCPQCQV</sequence>
<dbReference type="SUPFAM" id="SSF81624">
    <property type="entry name" value="N-terminal domain of MutM-like DNA repair proteins"/>
    <property type="match status" value="1"/>
</dbReference>
<comment type="caution">
    <text evidence="17">The sequence shown here is derived from an EMBL/GenBank/DDBJ whole genome shotgun (WGS) entry which is preliminary data.</text>
</comment>
<dbReference type="InterPro" id="IPR010979">
    <property type="entry name" value="Ribosomal_uS13-like_H2TH"/>
</dbReference>
<keyword evidence="12" id="KW-0511">Multifunctional enzyme</keyword>
<dbReference type="PROSITE" id="PS51068">
    <property type="entry name" value="FPG_CAT"/>
    <property type="match status" value="1"/>
</dbReference>
<keyword evidence="11 17" id="KW-0456">Lyase</keyword>
<keyword evidence="8" id="KW-0862">Zinc</keyword>
<evidence type="ECO:0000259" key="16">
    <source>
        <dbReference type="PROSITE" id="PS51068"/>
    </source>
</evidence>
<keyword evidence="9" id="KW-0238">DNA-binding</keyword>
<dbReference type="GO" id="GO:0140078">
    <property type="term" value="F:class I DNA-(apurinic or apyrimidinic site) endonuclease activity"/>
    <property type="evidence" value="ECO:0007669"/>
    <property type="project" value="UniProtKB-EC"/>
</dbReference>
<evidence type="ECO:0000256" key="4">
    <source>
        <dbReference type="ARBA" id="ARBA00022723"/>
    </source>
</evidence>
<dbReference type="EMBL" id="JACHHP010000003">
    <property type="protein sequence ID" value="MBB5208622.1"/>
    <property type="molecule type" value="Genomic_DNA"/>
</dbReference>
<keyword evidence="6 14" id="KW-0863">Zinc-finger</keyword>
<dbReference type="SMART" id="SM01232">
    <property type="entry name" value="H2TH"/>
    <property type="match status" value="1"/>
</dbReference>
<dbReference type="SUPFAM" id="SSF57716">
    <property type="entry name" value="Glucocorticoid receptor-like (DNA-binding domain)"/>
    <property type="match status" value="1"/>
</dbReference>
<dbReference type="GO" id="GO:0006284">
    <property type="term" value="P:base-excision repair"/>
    <property type="evidence" value="ECO:0007669"/>
    <property type="project" value="InterPro"/>
</dbReference>
<dbReference type="PROSITE" id="PS51066">
    <property type="entry name" value="ZF_FPG_2"/>
    <property type="match status" value="1"/>
</dbReference>
<proteinExistence type="inferred from homology"/>
<feature type="domain" description="Formamidopyrimidine-DNA glycosylase catalytic" evidence="16">
    <location>
        <begin position="2"/>
        <end position="93"/>
    </location>
</feature>
<evidence type="ECO:0000256" key="14">
    <source>
        <dbReference type="PROSITE-ProRule" id="PRU00391"/>
    </source>
</evidence>
<dbReference type="PANTHER" id="PTHR42697">
    <property type="entry name" value="ENDONUCLEASE 8"/>
    <property type="match status" value="1"/>
</dbReference>
<dbReference type="Gene3D" id="3.20.190.10">
    <property type="entry name" value="MutM-like, N-terminal"/>
    <property type="match status" value="1"/>
</dbReference>
<dbReference type="Pfam" id="PF01149">
    <property type="entry name" value="Fapy_DNA_glyco"/>
    <property type="match status" value="1"/>
</dbReference>
<evidence type="ECO:0000256" key="1">
    <source>
        <dbReference type="ARBA" id="ARBA00001947"/>
    </source>
</evidence>
<keyword evidence="18" id="KW-1185">Reference proteome</keyword>
<dbReference type="InterPro" id="IPR000214">
    <property type="entry name" value="Znf_DNA_glyclase/AP_lyase"/>
</dbReference>
<dbReference type="Gene3D" id="1.10.8.50">
    <property type="match status" value="1"/>
</dbReference>
<reference evidence="17 18" key="1">
    <citation type="submission" date="2020-08" db="EMBL/GenBank/DDBJ databases">
        <title>Genomic Encyclopedia of Type Strains, Phase IV (KMG-IV): sequencing the most valuable type-strain genomes for metagenomic binning, comparative biology and taxonomic classification.</title>
        <authorList>
            <person name="Goeker M."/>
        </authorList>
    </citation>
    <scope>NUCLEOTIDE SEQUENCE [LARGE SCALE GENOMIC DNA]</scope>
    <source>
        <strain evidence="17 18">DSM 24163</strain>
    </source>
</reference>
<dbReference type="NCBIfam" id="NF007763">
    <property type="entry name" value="PRK10445.1"/>
    <property type="match status" value="1"/>
</dbReference>
<dbReference type="InterPro" id="IPR012319">
    <property type="entry name" value="FPG_cat"/>
</dbReference>
<evidence type="ECO:0000313" key="17">
    <source>
        <dbReference type="EMBL" id="MBB5208622.1"/>
    </source>
</evidence>
<keyword evidence="17" id="KW-0540">Nuclease</keyword>
<dbReference type="RefSeq" id="WP_183961138.1">
    <property type="nucleotide sequence ID" value="NZ_JACHHP010000003.1"/>
</dbReference>
<dbReference type="InterPro" id="IPR010663">
    <property type="entry name" value="Znf_FPG/IleRS"/>
</dbReference>
<gene>
    <name evidence="17" type="ORF">HNQ52_002164</name>
</gene>
<dbReference type="InterPro" id="IPR015886">
    <property type="entry name" value="H2TH_FPG"/>
</dbReference>
<dbReference type="EC" id="4.2.99.18" evidence="3"/>
<dbReference type="Pfam" id="PF06827">
    <property type="entry name" value="zf-FPG_IleRS"/>
    <property type="match status" value="1"/>
</dbReference>
<dbReference type="InterPro" id="IPR035937">
    <property type="entry name" value="FPG_N"/>
</dbReference>
<evidence type="ECO:0000256" key="13">
    <source>
        <dbReference type="ARBA" id="ARBA00023295"/>
    </source>
</evidence>
<keyword evidence="7 17" id="KW-0378">Hydrolase</keyword>
<evidence type="ECO:0000259" key="15">
    <source>
        <dbReference type="PROSITE" id="PS51066"/>
    </source>
</evidence>
<organism evidence="17 18">
    <name type="scientific">Chiayiivirga flava</name>
    <dbReference type="NCBI Taxonomy" id="659595"/>
    <lineage>
        <taxon>Bacteria</taxon>
        <taxon>Pseudomonadati</taxon>
        <taxon>Pseudomonadota</taxon>
        <taxon>Gammaproteobacteria</taxon>
        <taxon>Lysobacterales</taxon>
        <taxon>Lysobacteraceae</taxon>
        <taxon>Chiayiivirga</taxon>
    </lineage>
</organism>
<evidence type="ECO:0000256" key="10">
    <source>
        <dbReference type="ARBA" id="ARBA00023204"/>
    </source>
</evidence>
<evidence type="ECO:0000256" key="8">
    <source>
        <dbReference type="ARBA" id="ARBA00022833"/>
    </source>
</evidence>
<keyword evidence="17" id="KW-0255">Endonuclease</keyword>
<name>A0A7W8D8B0_9GAMM</name>
<comment type="cofactor">
    <cofactor evidence="1">
        <name>Zn(2+)</name>
        <dbReference type="ChEBI" id="CHEBI:29105"/>
    </cofactor>
</comment>
<dbReference type="AlphaFoldDB" id="A0A7W8D8B0"/>
<keyword evidence="13 17" id="KW-0326">Glycosidase</keyword>
<dbReference type="SUPFAM" id="SSF46946">
    <property type="entry name" value="S13-like H2TH domain"/>
    <property type="match status" value="1"/>
</dbReference>
<dbReference type="GO" id="GO:0000703">
    <property type="term" value="F:oxidized pyrimidine nucleobase lesion DNA N-glycosylase activity"/>
    <property type="evidence" value="ECO:0007669"/>
    <property type="project" value="TreeGrafter"/>
</dbReference>
<evidence type="ECO:0000256" key="2">
    <source>
        <dbReference type="ARBA" id="ARBA00009409"/>
    </source>
</evidence>
<keyword evidence="5" id="KW-0227">DNA damage</keyword>
<evidence type="ECO:0000256" key="12">
    <source>
        <dbReference type="ARBA" id="ARBA00023268"/>
    </source>
</evidence>
<dbReference type="GO" id="GO:0008270">
    <property type="term" value="F:zinc ion binding"/>
    <property type="evidence" value="ECO:0007669"/>
    <property type="project" value="UniProtKB-KW"/>
</dbReference>